<dbReference type="AlphaFoldDB" id="A0A4Z1JXY5"/>
<keyword evidence="2" id="KW-1185">Reference proteome</keyword>
<accession>A0A4Z1JXY5</accession>
<dbReference type="EMBL" id="PQXM01000172">
    <property type="protein sequence ID" value="TGO76122.1"/>
    <property type="molecule type" value="Genomic_DNA"/>
</dbReference>
<sequence length="94" mass="10430">MSSKCGDFGYGEDFLLSAAVFHGSSQLHNLKVYDEVRTMFKGDHSVSSSPALNWGRIAMAKPVITAQVGSWLELRERDEEEARSALLLEKTVIL</sequence>
<proteinExistence type="predicted"/>
<name>A0A4Z1JXY5_9HELO</name>
<gene>
    <name evidence="1" type="ORF">BELL_0173g00090</name>
</gene>
<evidence type="ECO:0000313" key="2">
    <source>
        <dbReference type="Proteomes" id="UP000297229"/>
    </source>
</evidence>
<reference evidence="1 2" key="1">
    <citation type="submission" date="2017-12" db="EMBL/GenBank/DDBJ databases">
        <title>Comparative genomics of Botrytis spp.</title>
        <authorList>
            <person name="Valero-Jimenez C.A."/>
            <person name="Tapia P."/>
            <person name="Veloso J."/>
            <person name="Silva-Moreno E."/>
            <person name="Staats M."/>
            <person name="Valdes J.H."/>
            <person name="Van Kan J.A.L."/>
        </authorList>
    </citation>
    <scope>NUCLEOTIDE SEQUENCE [LARGE SCALE GENOMIC DNA]</scope>
    <source>
        <strain evidence="1 2">Be9601</strain>
    </source>
</reference>
<organism evidence="1 2">
    <name type="scientific">Botrytis elliptica</name>
    <dbReference type="NCBI Taxonomy" id="278938"/>
    <lineage>
        <taxon>Eukaryota</taxon>
        <taxon>Fungi</taxon>
        <taxon>Dikarya</taxon>
        <taxon>Ascomycota</taxon>
        <taxon>Pezizomycotina</taxon>
        <taxon>Leotiomycetes</taxon>
        <taxon>Helotiales</taxon>
        <taxon>Sclerotiniaceae</taxon>
        <taxon>Botrytis</taxon>
    </lineage>
</organism>
<dbReference type="Proteomes" id="UP000297229">
    <property type="component" value="Unassembled WGS sequence"/>
</dbReference>
<protein>
    <submittedName>
        <fullName evidence="1">Uncharacterized protein</fullName>
    </submittedName>
</protein>
<evidence type="ECO:0000313" key="1">
    <source>
        <dbReference type="EMBL" id="TGO76122.1"/>
    </source>
</evidence>
<comment type="caution">
    <text evidence="1">The sequence shown here is derived from an EMBL/GenBank/DDBJ whole genome shotgun (WGS) entry which is preliminary data.</text>
</comment>